<keyword evidence="3" id="KW-1185">Reference proteome</keyword>
<organism evidence="2 3">
    <name type="scientific">Algibacter aquimarinus</name>
    <dbReference type="NCBI Taxonomy" id="1136748"/>
    <lineage>
        <taxon>Bacteria</taxon>
        <taxon>Pseudomonadati</taxon>
        <taxon>Bacteroidota</taxon>
        <taxon>Flavobacteriia</taxon>
        <taxon>Flavobacteriales</taxon>
        <taxon>Flavobacteriaceae</taxon>
        <taxon>Algibacter</taxon>
    </lineage>
</organism>
<reference evidence="3" key="1">
    <citation type="journal article" date="2019" name="Int. J. Syst. Evol. Microbiol.">
        <title>The Global Catalogue of Microorganisms (GCM) 10K type strain sequencing project: providing services to taxonomists for standard genome sequencing and annotation.</title>
        <authorList>
            <consortium name="The Broad Institute Genomics Platform"/>
            <consortium name="The Broad Institute Genome Sequencing Center for Infectious Disease"/>
            <person name="Wu L."/>
            <person name="Ma J."/>
        </authorList>
    </citation>
    <scope>NUCLEOTIDE SEQUENCE [LARGE SCALE GENOMIC DNA]</scope>
    <source>
        <strain evidence="3">JCM 18287</strain>
    </source>
</reference>
<dbReference type="InterPro" id="IPR001173">
    <property type="entry name" value="Glyco_trans_2-like"/>
</dbReference>
<dbReference type="EMBL" id="BAABJK010000009">
    <property type="protein sequence ID" value="GAA4975954.1"/>
    <property type="molecule type" value="Genomic_DNA"/>
</dbReference>
<feature type="domain" description="Glycosyltransferase 2-like" evidence="1">
    <location>
        <begin position="4"/>
        <end position="128"/>
    </location>
</feature>
<proteinExistence type="predicted"/>
<accession>A0ABP9HPY5</accession>
<sequence>MIFSLIICTYMRPRAILNLLTSVNSQTLYPNEILIVDGSTNNETENILKAKNFNKLRYFKIDDNNRGLTKQRNYGVNLVSESSEIVCFLDDDIILKPNYFANLISTYSSKPEALAVGGYITNEVIWKPSDGKNNKSRFYFDGWMRNEPLRFKMRRFFGLQPDAEPGFMPSFSHGRSVSFLPPSGKIYQVEQIMGGVSSYRKDIFESLKFSKYFEGYGLYEDADFSLRIAKTGNLYINTSAQLEHHHDSSGRPNKFQYGKMVVRNGWYVWRIKYSKPTFKATFKWYFTSMLLTKIRLLNIITTAKRKEALTEALGRIFGWFSLMFNPPKIET</sequence>
<dbReference type="PANTHER" id="PTHR43685:SF2">
    <property type="entry name" value="GLYCOSYLTRANSFERASE 2-LIKE DOMAIN-CONTAINING PROTEIN"/>
    <property type="match status" value="1"/>
</dbReference>
<name>A0ABP9HPY5_9FLAO</name>
<comment type="caution">
    <text evidence="2">The sequence shown here is derived from an EMBL/GenBank/DDBJ whole genome shotgun (WGS) entry which is preliminary data.</text>
</comment>
<evidence type="ECO:0000259" key="1">
    <source>
        <dbReference type="Pfam" id="PF00535"/>
    </source>
</evidence>
<dbReference type="InterPro" id="IPR029044">
    <property type="entry name" value="Nucleotide-diphossugar_trans"/>
</dbReference>
<gene>
    <name evidence="2" type="ORF">GCM10023315_28420</name>
</gene>
<dbReference type="RefSeq" id="WP_345170058.1">
    <property type="nucleotide sequence ID" value="NZ_BAABJK010000009.1"/>
</dbReference>
<dbReference type="InterPro" id="IPR050834">
    <property type="entry name" value="Glycosyltransf_2"/>
</dbReference>
<dbReference type="PANTHER" id="PTHR43685">
    <property type="entry name" value="GLYCOSYLTRANSFERASE"/>
    <property type="match status" value="1"/>
</dbReference>
<dbReference type="Pfam" id="PF00535">
    <property type="entry name" value="Glycos_transf_2"/>
    <property type="match status" value="1"/>
</dbReference>
<dbReference type="Gene3D" id="3.90.550.10">
    <property type="entry name" value="Spore Coat Polysaccharide Biosynthesis Protein SpsA, Chain A"/>
    <property type="match status" value="1"/>
</dbReference>
<dbReference type="Proteomes" id="UP001501692">
    <property type="component" value="Unassembled WGS sequence"/>
</dbReference>
<evidence type="ECO:0000313" key="3">
    <source>
        <dbReference type="Proteomes" id="UP001501692"/>
    </source>
</evidence>
<dbReference type="SUPFAM" id="SSF53448">
    <property type="entry name" value="Nucleotide-diphospho-sugar transferases"/>
    <property type="match status" value="1"/>
</dbReference>
<protein>
    <submittedName>
        <fullName evidence="2">Glycosyltransferase family 2 protein</fullName>
    </submittedName>
</protein>
<dbReference type="CDD" id="cd00761">
    <property type="entry name" value="Glyco_tranf_GTA_type"/>
    <property type="match status" value="1"/>
</dbReference>
<evidence type="ECO:0000313" key="2">
    <source>
        <dbReference type="EMBL" id="GAA4975954.1"/>
    </source>
</evidence>